<keyword evidence="2" id="KW-0288">FMN</keyword>
<keyword evidence="1" id="KW-0285">Flavoprotein</keyword>
<name>A0A2W0EVX8_PSEJE</name>
<reference evidence="4 5" key="1">
    <citation type="journal article" date="2018" name="Appl. Microbiol. Biotechnol.">
        <title>Characterization of the caprolactam degradation pathway in Pseudomonas jessenii using mass spectrometry-based proteomics.</title>
        <authorList>
            <person name="Otzen M."/>
            <person name="Palacio C."/>
            <person name="Janssen D.B."/>
        </authorList>
    </citation>
    <scope>NUCLEOTIDE SEQUENCE [LARGE SCALE GENOMIC DNA]</scope>
    <source>
        <strain evidence="4 5">GO3</strain>
    </source>
</reference>
<dbReference type="Pfam" id="PF03060">
    <property type="entry name" value="NMO"/>
    <property type="match status" value="1"/>
</dbReference>
<dbReference type="EMBL" id="PDLL01000003">
    <property type="protein sequence ID" value="PYY72499.1"/>
    <property type="molecule type" value="Genomic_DNA"/>
</dbReference>
<proteinExistence type="predicted"/>
<protein>
    <submittedName>
        <fullName evidence="4">Monooxygenase</fullName>
    </submittedName>
</protein>
<dbReference type="RefSeq" id="WP_110656812.1">
    <property type="nucleotide sequence ID" value="NZ_PDLL01000003.1"/>
</dbReference>
<organism evidence="4 5">
    <name type="scientific">Pseudomonas jessenii</name>
    <dbReference type="NCBI Taxonomy" id="77298"/>
    <lineage>
        <taxon>Bacteria</taxon>
        <taxon>Pseudomonadati</taxon>
        <taxon>Pseudomonadota</taxon>
        <taxon>Gammaproteobacteria</taxon>
        <taxon>Pseudomonadales</taxon>
        <taxon>Pseudomonadaceae</taxon>
        <taxon>Pseudomonas</taxon>
    </lineage>
</organism>
<dbReference type="SUPFAM" id="SSF51412">
    <property type="entry name" value="Inosine monophosphate dehydrogenase (IMPDH)"/>
    <property type="match status" value="1"/>
</dbReference>
<dbReference type="Gene3D" id="3.20.20.70">
    <property type="entry name" value="Aldolase class I"/>
    <property type="match status" value="1"/>
</dbReference>
<comment type="caution">
    <text evidence="4">The sequence shown here is derived from an EMBL/GenBank/DDBJ whole genome shotgun (WGS) entry which is preliminary data.</text>
</comment>
<evidence type="ECO:0000256" key="1">
    <source>
        <dbReference type="ARBA" id="ARBA00022630"/>
    </source>
</evidence>
<dbReference type="Proteomes" id="UP000247437">
    <property type="component" value="Unassembled WGS sequence"/>
</dbReference>
<dbReference type="InterPro" id="IPR004136">
    <property type="entry name" value="NMO"/>
</dbReference>
<dbReference type="InterPro" id="IPR013785">
    <property type="entry name" value="Aldolase_TIM"/>
</dbReference>
<sequence length="380" mass="40674">MKTPLCKKLGIDAPIFAFSHCRDVVVEASKSGAFGVLGAVGFTPDQLKTQLDWIDQHIGDKPYGVDVVMPQKDAWADEADLDALQKKLKSMIPPEAIAFAKKILADAGVPELPEDAVHEGDYLIRSTAATAREHVRLALERPNVRLIANALGAPPPDVTKMIKDSGRLLAGLCGSADQARSHAAAGVDIIIAQGTEGGGHTGEIGSMVLWPEVIEAVSPIPVLAAGGVGTGAQIAAALMLGAQGVWTGSLWLTSIESDLTEEQRELLLAASSRDTVRSRSLTGKPCRMLKNDWTNAWEAPGAPATLPLPLQDMVAAEATSRAKAYPARARAVTINPVGQIVGKMNQIERTRDIVYRLIEEYFEATERFAPLSRYESDEEV</sequence>
<gene>
    <name evidence="4" type="ORF">CRX42_00710</name>
</gene>
<dbReference type="PANTHER" id="PTHR32332">
    <property type="entry name" value="2-NITROPROPANE DIOXYGENASE"/>
    <property type="match status" value="1"/>
</dbReference>
<dbReference type="AlphaFoldDB" id="A0A2W0EVX8"/>
<evidence type="ECO:0000313" key="4">
    <source>
        <dbReference type="EMBL" id="PYY72499.1"/>
    </source>
</evidence>
<accession>A0A2W0EVX8</accession>
<dbReference type="OrthoDB" id="9778912at2"/>
<keyword evidence="4" id="KW-0503">Monooxygenase</keyword>
<keyword evidence="3" id="KW-0560">Oxidoreductase</keyword>
<dbReference type="GO" id="GO:0018580">
    <property type="term" value="F:nitronate monooxygenase activity"/>
    <property type="evidence" value="ECO:0007669"/>
    <property type="project" value="InterPro"/>
</dbReference>
<evidence type="ECO:0000313" key="5">
    <source>
        <dbReference type="Proteomes" id="UP000247437"/>
    </source>
</evidence>
<dbReference type="PANTHER" id="PTHR32332:SF38">
    <property type="entry name" value="MONOOXYGENASE RV1533-RELATED"/>
    <property type="match status" value="1"/>
</dbReference>
<dbReference type="CDD" id="cd04730">
    <property type="entry name" value="NPD_like"/>
    <property type="match status" value="1"/>
</dbReference>
<evidence type="ECO:0000256" key="3">
    <source>
        <dbReference type="ARBA" id="ARBA00023002"/>
    </source>
</evidence>
<evidence type="ECO:0000256" key="2">
    <source>
        <dbReference type="ARBA" id="ARBA00022643"/>
    </source>
</evidence>